<sequence length="101" mass="11506">MCSATTIRPAIWGKTVIDPFEDSAPAGQDLTEYDKSHIKLYMRLLDAAADGADWREAVEVLFGIDPIREPDRARHVHGSHLARAHWMTHTGYRHLLRDSRN</sequence>
<evidence type="ECO:0000259" key="1">
    <source>
        <dbReference type="Pfam" id="PF10074"/>
    </source>
</evidence>
<dbReference type="Proteomes" id="UP000284451">
    <property type="component" value="Unassembled WGS sequence"/>
</dbReference>
<comment type="caution">
    <text evidence="2">The sequence shown here is derived from an EMBL/GenBank/DDBJ whole genome shotgun (WGS) entry which is preliminary data.</text>
</comment>
<dbReference type="InterPro" id="IPR018754">
    <property type="entry name" value="RovC-like_DNA-bd"/>
</dbReference>
<accession>A0A443K3R3</accession>
<dbReference type="EMBL" id="SAUY01000032">
    <property type="protein sequence ID" value="RWR27399.1"/>
    <property type="molecule type" value="Genomic_DNA"/>
</dbReference>
<reference evidence="2 3" key="2">
    <citation type="submission" date="2019-01" db="EMBL/GenBank/DDBJ databases">
        <authorList>
            <person name="Li Y."/>
        </authorList>
    </citation>
    <scope>NUCLEOTIDE SEQUENCE [LARGE SCALE GENOMIC DNA]</scope>
    <source>
        <strain evidence="2 3">07D10-4-3</strain>
    </source>
</reference>
<proteinExistence type="predicted"/>
<evidence type="ECO:0000313" key="2">
    <source>
        <dbReference type="EMBL" id="RWR27399.1"/>
    </source>
</evidence>
<organism evidence="2 3">
    <name type="scientific">Paenirhodobacter populi</name>
    <dbReference type="NCBI Taxonomy" id="2306993"/>
    <lineage>
        <taxon>Bacteria</taxon>
        <taxon>Pseudomonadati</taxon>
        <taxon>Pseudomonadota</taxon>
        <taxon>Alphaproteobacteria</taxon>
        <taxon>Rhodobacterales</taxon>
        <taxon>Rhodobacter group</taxon>
        <taxon>Paenirhodobacter</taxon>
    </lineage>
</organism>
<dbReference type="RefSeq" id="WP_128233638.1">
    <property type="nucleotide sequence ID" value="NZ_SAUY01000032.1"/>
</dbReference>
<gene>
    <name evidence="2" type="ORF">D2T29_18610</name>
</gene>
<reference evidence="2 3" key="1">
    <citation type="submission" date="2019-01" db="EMBL/GenBank/DDBJ databases">
        <title>Sinorhodobacter populi sp. nov. isolated from the symptomatic bark tissue of Populus euramericana canker.</title>
        <authorList>
            <person name="Xu G."/>
        </authorList>
    </citation>
    <scope>NUCLEOTIDE SEQUENCE [LARGE SCALE GENOMIC DNA]</scope>
    <source>
        <strain evidence="2 3">07D10-4-3</strain>
    </source>
</reference>
<name>A0A443K3R3_9RHOB</name>
<evidence type="ECO:0000313" key="3">
    <source>
        <dbReference type="Proteomes" id="UP000284451"/>
    </source>
</evidence>
<feature type="domain" description="T6SS Transcription factor RovC-like DNA binding" evidence="1">
    <location>
        <begin position="24"/>
        <end position="97"/>
    </location>
</feature>
<protein>
    <submittedName>
        <fullName evidence="2">DUF2285 domain-containing protein</fullName>
    </submittedName>
</protein>
<dbReference type="Pfam" id="PF10074">
    <property type="entry name" value="RovC_DNA-bd"/>
    <property type="match status" value="1"/>
</dbReference>
<dbReference type="AlphaFoldDB" id="A0A443K3R3"/>